<reference evidence="11 12" key="1">
    <citation type="journal article" date="2023" name="Hortic Res">
        <title>Pangenome of water caltrop reveals structural variations and asymmetric subgenome divergence after allopolyploidization.</title>
        <authorList>
            <person name="Zhang X."/>
            <person name="Chen Y."/>
            <person name="Wang L."/>
            <person name="Yuan Y."/>
            <person name="Fang M."/>
            <person name="Shi L."/>
            <person name="Lu R."/>
            <person name="Comes H.P."/>
            <person name="Ma Y."/>
            <person name="Chen Y."/>
            <person name="Huang G."/>
            <person name="Zhou Y."/>
            <person name="Zheng Z."/>
            <person name="Qiu Y."/>
        </authorList>
    </citation>
    <scope>NUCLEOTIDE SEQUENCE [LARGE SCALE GENOMIC DNA]</scope>
    <source>
        <tissue evidence="11">Roots</tissue>
    </source>
</reference>
<dbReference type="Gene3D" id="3.90.70.10">
    <property type="entry name" value="Cysteine proteinases"/>
    <property type="match status" value="1"/>
</dbReference>
<evidence type="ECO:0000256" key="1">
    <source>
        <dbReference type="ARBA" id="ARBA00000707"/>
    </source>
</evidence>
<dbReference type="GO" id="GO:0005829">
    <property type="term" value="C:cytosol"/>
    <property type="evidence" value="ECO:0007669"/>
    <property type="project" value="TreeGrafter"/>
</dbReference>
<dbReference type="EMBL" id="JAXIOK010000005">
    <property type="protein sequence ID" value="KAK4769732.1"/>
    <property type="molecule type" value="Genomic_DNA"/>
</dbReference>
<evidence type="ECO:0000256" key="3">
    <source>
        <dbReference type="ARBA" id="ARBA00012759"/>
    </source>
</evidence>
<dbReference type="PROSITE" id="PS50235">
    <property type="entry name" value="USP_3"/>
    <property type="match status" value="1"/>
</dbReference>
<dbReference type="Pfam" id="PF00443">
    <property type="entry name" value="UCH"/>
    <property type="match status" value="1"/>
</dbReference>
<evidence type="ECO:0000256" key="5">
    <source>
        <dbReference type="ARBA" id="ARBA00022786"/>
    </source>
</evidence>
<keyword evidence="5" id="KW-0833">Ubl conjugation pathway</keyword>
<proteinExistence type="inferred from homology"/>
<dbReference type="PANTHER" id="PTHR24006:SF747">
    <property type="entry name" value="UBIQUITIN CARBOXYL-TERMINAL HYDROLASE 20"/>
    <property type="match status" value="1"/>
</dbReference>
<dbReference type="EC" id="3.4.19.12" evidence="3"/>
<keyword evidence="12" id="KW-1185">Reference proteome</keyword>
<organism evidence="11 12">
    <name type="scientific">Trapa incisa</name>
    <dbReference type="NCBI Taxonomy" id="236973"/>
    <lineage>
        <taxon>Eukaryota</taxon>
        <taxon>Viridiplantae</taxon>
        <taxon>Streptophyta</taxon>
        <taxon>Embryophyta</taxon>
        <taxon>Tracheophyta</taxon>
        <taxon>Spermatophyta</taxon>
        <taxon>Magnoliopsida</taxon>
        <taxon>eudicotyledons</taxon>
        <taxon>Gunneridae</taxon>
        <taxon>Pentapetalae</taxon>
        <taxon>rosids</taxon>
        <taxon>malvids</taxon>
        <taxon>Myrtales</taxon>
        <taxon>Lythraceae</taxon>
        <taxon>Trapa</taxon>
    </lineage>
</organism>
<evidence type="ECO:0000256" key="8">
    <source>
        <dbReference type="ARBA" id="ARBA00037450"/>
    </source>
</evidence>
<feature type="compositionally biased region" description="Basic and acidic residues" evidence="9">
    <location>
        <begin position="774"/>
        <end position="787"/>
    </location>
</feature>
<keyword evidence="6" id="KW-0378">Hydrolase</keyword>
<dbReference type="FunFam" id="3.90.70.10:FF:000116">
    <property type="entry name" value="Ubiquitin carboxyl-terminal hydrolase 20"/>
    <property type="match status" value="1"/>
</dbReference>
<evidence type="ECO:0000256" key="7">
    <source>
        <dbReference type="ARBA" id="ARBA00022807"/>
    </source>
</evidence>
<dbReference type="AlphaFoldDB" id="A0AAN7KVB8"/>
<feature type="region of interest" description="Disordered" evidence="9">
    <location>
        <begin position="659"/>
        <end position="836"/>
    </location>
</feature>
<dbReference type="InterPro" id="IPR038765">
    <property type="entry name" value="Papain-like_cys_pep_sf"/>
</dbReference>
<evidence type="ECO:0000256" key="6">
    <source>
        <dbReference type="ARBA" id="ARBA00022801"/>
    </source>
</evidence>
<comment type="caution">
    <text evidence="11">The sequence shown here is derived from an EMBL/GenBank/DDBJ whole genome shotgun (WGS) entry which is preliminary data.</text>
</comment>
<feature type="compositionally biased region" description="Basic residues" evidence="9">
    <location>
        <begin position="827"/>
        <end position="836"/>
    </location>
</feature>
<dbReference type="InterPro" id="IPR028889">
    <property type="entry name" value="USP"/>
</dbReference>
<sequence>MGSQLRRAESPDGSPLMLPPSGSPREAFSGALMAVDFEYPAELTANGRPSHTVSPTGGIVALTSNQPMALAHRPPGSPGLNFQGDKSSGFSPLTPKVVLSGVGAGLTNPDVTCFMNAVLQCLTHTVPLVQSLRSSDHAHPCDRSIEAFCLMCTLRDHIENSLNSSGGTITPVEFVNNLRNISPYFQRFQQEDAHEFQQALLDKLERCCLDQWRGSNLSSPKNIVNEVFGGQLISKVKCCDCGHCSCSYEPLIDLSLEIEHVDTLFSALKSFTKVEKMEDPESKFKCENCKDDVFVEKQFLLENEPTIAALHLKRFKTDGFSVEKIDKHVPFPLELDLRPFINGPESNVDLKYRLYAIVVHIGNSPTWGHYLSFVQSSPGIWHKFDDSEVVRVREEFVLSQEAYILFYAKCETPWFSSLMGKLTSAQCNNTSENGTIVVLDQVDTPCSTPYYHPSPVIESFTSRESAHNYLGISAPMNDLEKVHSPCTPCTTFSNIGSSTLPETSDTASLYSENYSNAVANETRVDEDGSSECRDNLHSFSNSFVKEIQSFSGSSNRNTHCRNRESGELDLDENFHPLTPPEPLSPEFHNVQVKRHSGACNMLTTSENLRKPECSSCRKQLSKSMGEDPKMKEALRYMKRMPKGRACQLFTGTIMRGLNYNTRKRHRTTDPDLDNEDPKEKRGTAAVSSPRSQFPKAGTNGMNLNYPTRKRDQTTDPHLDDEDPEEKRGTTEAGSPLESTWDSPLLRKRQKGDNQGKSSEFPKGTNCTTSKRHRTTDPDLNDEHPKERLHQRRLSKPGDCPRQQPMLLRSSKRKRDWSFVDMNEAQSKGKRKKRPYP</sequence>
<gene>
    <name evidence="11" type="ORF">SAY87_030264</name>
</gene>
<evidence type="ECO:0000313" key="12">
    <source>
        <dbReference type="Proteomes" id="UP001345219"/>
    </source>
</evidence>
<dbReference type="InterPro" id="IPR001394">
    <property type="entry name" value="Peptidase_C19_UCH"/>
</dbReference>
<evidence type="ECO:0000256" key="9">
    <source>
        <dbReference type="SAM" id="MobiDB-lite"/>
    </source>
</evidence>
<dbReference type="GO" id="GO:0004843">
    <property type="term" value="F:cysteine-type deubiquitinase activity"/>
    <property type="evidence" value="ECO:0007669"/>
    <property type="project" value="UniProtKB-EC"/>
</dbReference>
<feature type="compositionally biased region" description="Basic and acidic residues" evidence="9">
    <location>
        <begin position="708"/>
        <end position="717"/>
    </location>
</feature>
<feature type="region of interest" description="Disordered" evidence="9">
    <location>
        <begin position="1"/>
        <end position="25"/>
    </location>
</feature>
<dbReference type="Proteomes" id="UP001345219">
    <property type="component" value="Chromosome 24"/>
</dbReference>
<evidence type="ECO:0000256" key="4">
    <source>
        <dbReference type="ARBA" id="ARBA00022670"/>
    </source>
</evidence>
<dbReference type="PROSITE" id="PS00973">
    <property type="entry name" value="USP_2"/>
    <property type="match status" value="1"/>
</dbReference>
<keyword evidence="4" id="KW-0645">Protease</keyword>
<dbReference type="InterPro" id="IPR018200">
    <property type="entry name" value="USP_CS"/>
</dbReference>
<evidence type="ECO:0000256" key="2">
    <source>
        <dbReference type="ARBA" id="ARBA00009085"/>
    </source>
</evidence>
<dbReference type="InterPro" id="IPR050164">
    <property type="entry name" value="Peptidase_C19"/>
</dbReference>
<accession>A0AAN7KVB8</accession>
<dbReference type="SUPFAM" id="SSF54001">
    <property type="entry name" value="Cysteine proteinases"/>
    <property type="match status" value="1"/>
</dbReference>
<protein>
    <recommendedName>
        <fullName evidence="3">ubiquitinyl hydrolase 1</fullName>
        <ecNumber evidence="3">3.4.19.12</ecNumber>
    </recommendedName>
</protein>
<comment type="similarity">
    <text evidence="2">Belongs to the peptidase C19 family.</text>
</comment>
<dbReference type="PANTHER" id="PTHR24006">
    <property type="entry name" value="UBIQUITIN CARBOXYL-TERMINAL HYDROLASE"/>
    <property type="match status" value="1"/>
</dbReference>
<evidence type="ECO:0000313" key="11">
    <source>
        <dbReference type="EMBL" id="KAK4769732.1"/>
    </source>
</evidence>
<evidence type="ECO:0000259" key="10">
    <source>
        <dbReference type="PROSITE" id="PS50235"/>
    </source>
</evidence>
<comment type="function">
    <text evidence="8">Recognizes and hydrolyzes the peptide bond at the C-terminal Gly of ubiquitin. Involved in the processing of poly-ubiquitin precursors as well as that of ubiquitinated proteins.</text>
</comment>
<feature type="domain" description="USP" evidence="10">
    <location>
        <begin position="104"/>
        <end position="410"/>
    </location>
</feature>
<dbReference type="GO" id="GO:0016579">
    <property type="term" value="P:protein deubiquitination"/>
    <property type="evidence" value="ECO:0007669"/>
    <property type="project" value="InterPro"/>
</dbReference>
<keyword evidence="7" id="KW-0788">Thiol protease</keyword>
<name>A0AAN7KVB8_9MYRT</name>
<comment type="catalytic activity">
    <reaction evidence="1">
        <text>Thiol-dependent hydrolysis of ester, thioester, amide, peptide and isopeptide bonds formed by the C-terminal Gly of ubiquitin (a 76-residue protein attached to proteins as an intracellular targeting signal).</text>
        <dbReference type="EC" id="3.4.19.12"/>
    </reaction>
</comment>
<feature type="compositionally biased region" description="Basic and acidic residues" evidence="9">
    <location>
        <begin position="1"/>
        <end position="10"/>
    </location>
</feature>
<dbReference type="GO" id="GO:0006508">
    <property type="term" value="P:proteolysis"/>
    <property type="evidence" value="ECO:0007669"/>
    <property type="project" value="UniProtKB-KW"/>
</dbReference>
<dbReference type="GO" id="GO:0005634">
    <property type="term" value="C:nucleus"/>
    <property type="evidence" value="ECO:0007669"/>
    <property type="project" value="TreeGrafter"/>
</dbReference>